<dbReference type="InterPro" id="IPR044996">
    <property type="entry name" value="COQ10-like"/>
</dbReference>
<dbReference type="PANTHER" id="PTHR12901">
    <property type="entry name" value="SPERM PROTEIN HOMOLOG"/>
    <property type="match status" value="1"/>
</dbReference>
<feature type="domain" description="Coenzyme Q-binding protein COQ10 START" evidence="2">
    <location>
        <begin position="12"/>
        <end position="139"/>
    </location>
</feature>
<dbReference type="Proteomes" id="UP000240811">
    <property type="component" value="Unassembled WGS sequence"/>
</dbReference>
<dbReference type="Pfam" id="PF03364">
    <property type="entry name" value="Polyketide_cyc"/>
    <property type="match status" value="1"/>
</dbReference>
<organism evidence="3 4">
    <name type="scientific">Candidatus Liberibacter europaeus</name>
    <dbReference type="NCBI Taxonomy" id="744859"/>
    <lineage>
        <taxon>Bacteria</taxon>
        <taxon>Pseudomonadati</taxon>
        <taxon>Pseudomonadota</taxon>
        <taxon>Alphaproteobacteria</taxon>
        <taxon>Hyphomicrobiales</taxon>
        <taxon>Rhizobiaceae</taxon>
        <taxon>Liberibacter</taxon>
    </lineage>
</organism>
<comment type="similarity">
    <text evidence="1">Belongs to the ribosome association toxin RatA family.</text>
</comment>
<dbReference type="GO" id="GO:0045333">
    <property type="term" value="P:cellular respiration"/>
    <property type="evidence" value="ECO:0007669"/>
    <property type="project" value="InterPro"/>
</dbReference>
<dbReference type="InterPro" id="IPR005031">
    <property type="entry name" value="COQ10_START"/>
</dbReference>
<evidence type="ECO:0000313" key="4">
    <source>
        <dbReference type="Proteomes" id="UP000240811"/>
    </source>
</evidence>
<name>A0A2T4VXS2_9HYPH</name>
<protein>
    <submittedName>
        <fullName evidence="3">Ubiquinone-binding protein</fullName>
    </submittedName>
</protein>
<dbReference type="AlphaFoldDB" id="A0A2T4VXS2"/>
<evidence type="ECO:0000256" key="1">
    <source>
        <dbReference type="ARBA" id="ARBA00008918"/>
    </source>
</evidence>
<keyword evidence="3" id="KW-0830">Ubiquinone</keyword>
<sequence length="151" mass="17962">MHHFIADRIVVYTPQQMFDLVADVEKYPEFVPLCKKIVVHSHEKQDRDVIIIASMKIGYIGMHETFVTQVKMQKDKNRIVVQHVKYLFNFLENHWNFEETPSGGCIVRFSIKYELKNRLFDKILNKMFNNAFLSFAKEFEKRAKIIYGSIQ</sequence>
<evidence type="ECO:0000259" key="2">
    <source>
        <dbReference type="Pfam" id="PF03364"/>
    </source>
</evidence>
<dbReference type="GO" id="GO:0048039">
    <property type="term" value="F:ubiquinone binding"/>
    <property type="evidence" value="ECO:0007669"/>
    <property type="project" value="InterPro"/>
</dbReference>
<accession>A0A2T4VXS2</accession>
<dbReference type="EMBL" id="PSQJ01000002">
    <property type="protein sequence ID" value="PTL86574.1"/>
    <property type="molecule type" value="Genomic_DNA"/>
</dbReference>
<proteinExistence type="inferred from homology"/>
<evidence type="ECO:0000313" key="3">
    <source>
        <dbReference type="EMBL" id="PTL86574.1"/>
    </source>
</evidence>
<gene>
    <name evidence="3" type="ORF">C4617_01770</name>
</gene>
<reference evidence="4" key="1">
    <citation type="submission" date="2018-02" db="EMBL/GenBank/DDBJ databases">
        <title>Genome sequence of Candidatus Liberibacter europaeus.</title>
        <authorList>
            <person name="Frampton R.A."/>
            <person name="Thompson S.M."/>
            <person name="David C."/>
            <person name="Addison S.M."/>
            <person name="Smith G.R."/>
        </authorList>
    </citation>
    <scope>NUCLEOTIDE SEQUENCE [LARGE SCALE GENOMIC DNA]</scope>
</reference>
<dbReference type="CDD" id="cd07813">
    <property type="entry name" value="COQ10p_like"/>
    <property type="match status" value="1"/>
</dbReference>
<dbReference type="InterPro" id="IPR023393">
    <property type="entry name" value="START-like_dom_sf"/>
</dbReference>
<dbReference type="Gene3D" id="3.30.530.20">
    <property type="match status" value="1"/>
</dbReference>
<dbReference type="SUPFAM" id="SSF55961">
    <property type="entry name" value="Bet v1-like"/>
    <property type="match status" value="1"/>
</dbReference>
<dbReference type="PANTHER" id="PTHR12901:SF10">
    <property type="entry name" value="COENZYME Q-BINDING PROTEIN COQ10, MITOCHONDRIAL"/>
    <property type="match status" value="1"/>
</dbReference>
<comment type="caution">
    <text evidence="3">The sequence shown here is derived from an EMBL/GenBank/DDBJ whole genome shotgun (WGS) entry which is preliminary data.</text>
</comment>